<keyword evidence="4" id="KW-1185">Reference proteome</keyword>
<dbReference type="eggNOG" id="ENOG502QSB1">
    <property type="taxonomic scope" value="Eukaryota"/>
</dbReference>
<evidence type="ECO:0000313" key="4">
    <source>
        <dbReference type="Proteomes" id="UP000054408"/>
    </source>
</evidence>
<protein>
    <submittedName>
        <fullName evidence="3">Glucokinase</fullName>
    </submittedName>
</protein>
<dbReference type="OrthoDB" id="10251652at2759"/>
<sequence length="317" mass="33149">MSSGPMHILAGDIGGTNTRLVLYAVADATSSPQRGQSPPGEQVYLSKYANEDHTSFVDVVRKFMAAAEVDPSSVAVAALAVAGPVDDGRAVLSNLESWCFAEDVLETELGIAKVLLANDFLALGYGLLTLGDSDLLTLQDVAPRPGAPIACVGAGTGLGECFLAAAGPDADYVAFPSEGGHAEFAPRNELELEMLAFLKDRFSEKNRISVERVVSGPGLANIYDFLRAKFPHAVCDAADARILAADAQRGALIAEAAAEGDELCSRALDILFSAYGSEVGVAALKWLPYGGLYVAGGLAPKNINRIRGETEFPSTLS</sequence>
<dbReference type="GeneID" id="25567363"/>
<dbReference type="Gene3D" id="3.40.367.20">
    <property type="match status" value="1"/>
</dbReference>
<accession>A0A0L0DLX5</accession>
<dbReference type="OMA" id="TNNPWII"/>
<dbReference type="InterPro" id="IPR003836">
    <property type="entry name" value="Glucokinase"/>
</dbReference>
<dbReference type="AlphaFoldDB" id="A0A0L0DLX5"/>
<dbReference type="CDD" id="cd24008">
    <property type="entry name" value="ASKHA_NBD_GLK"/>
    <property type="match status" value="1"/>
</dbReference>
<dbReference type="STRING" id="461836.A0A0L0DLX5"/>
<dbReference type="SUPFAM" id="SSF53067">
    <property type="entry name" value="Actin-like ATPase domain"/>
    <property type="match status" value="1"/>
</dbReference>
<dbReference type="GO" id="GO:0004340">
    <property type="term" value="F:glucokinase activity"/>
    <property type="evidence" value="ECO:0007669"/>
    <property type="project" value="InterPro"/>
</dbReference>
<evidence type="ECO:0000256" key="2">
    <source>
        <dbReference type="ARBA" id="ARBA00022777"/>
    </source>
</evidence>
<dbReference type="RefSeq" id="XP_013754519.1">
    <property type="nucleotide sequence ID" value="XM_013899065.1"/>
</dbReference>
<dbReference type="GO" id="GO:0005524">
    <property type="term" value="F:ATP binding"/>
    <property type="evidence" value="ECO:0007669"/>
    <property type="project" value="InterPro"/>
</dbReference>
<dbReference type="Proteomes" id="UP000054408">
    <property type="component" value="Unassembled WGS sequence"/>
</dbReference>
<name>A0A0L0DLX5_THETB</name>
<dbReference type="PANTHER" id="PTHR47363">
    <property type="entry name" value="GLUCOKINASE"/>
    <property type="match status" value="1"/>
</dbReference>
<dbReference type="PANTHER" id="PTHR47363:SF1">
    <property type="entry name" value="GLUCOKINASE"/>
    <property type="match status" value="1"/>
</dbReference>
<dbReference type="GO" id="GO:0005536">
    <property type="term" value="F:D-glucose binding"/>
    <property type="evidence" value="ECO:0007669"/>
    <property type="project" value="InterPro"/>
</dbReference>
<dbReference type="NCBIfam" id="TIGR00749">
    <property type="entry name" value="glk"/>
    <property type="match status" value="1"/>
</dbReference>
<dbReference type="GO" id="GO:0006096">
    <property type="term" value="P:glycolytic process"/>
    <property type="evidence" value="ECO:0007669"/>
    <property type="project" value="InterPro"/>
</dbReference>
<dbReference type="InterPro" id="IPR043129">
    <property type="entry name" value="ATPase_NBD"/>
</dbReference>
<dbReference type="EMBL" id="GL349480">
    <property type="protein sequence ID" value="KNC53255.1"/>
    <property type="molecule type" value="Genomic_DNA"/>
</dbReference>
<organism evidence="3 4">
    <name type="scientific">Thecamonas trahens ATCC 50062</name>
    <dbReference type="NCBI Taxonomy" id="461836"/>
    <lineage>
        <taxon>Eukaryota</taxon>
        <taxon>Apusozoa</taxon>
        <taxon>Apusomonadida</taxon>
        <taxon>Apusomonadidae</taxon>
        <taxon>Thecamonas</taxon>
    </lineage>
</organism>
<reference evidence="3 4" key="1">
    <citation type="submission" date="2010-05" db="EMBL/GenBank/DDBJ databases">
        <title>The Genome Sequence of Thecamonas trahens ATCC 50062.</title>
        <authorList>
            <consortium name="The Broad Institute Genome Sequencing Platform"/>
            <person name="Russ C."/>
            <person name="Cuomo C."/>
            <person name="Shea T."/>
            <person name="Young S.K."/>
            <person name="Zeng Q."/>
            <person name="Koehrsen M."/>
            <person name="Haas B."/>
            <person name="Borodovsky M."/>
            <person name="Guigo R."/>
            <person name="Alvarado L."/>
            <person name="Berlin A."/>
            <person name="Bochicchio J."/>
            <person name="Borenstein D."/>
            <person name="Chapman S."/>
            <person name="Chen Z."/>
            <person name="Freedman E."/>
            <person name="Gellesch M."/>
            <person name="Goldberg J."/>
            <person name="Griggs A."/>
            <person name="Gujja S."/>
            <person name="Heilman E."/>
            <person name="Heiman D."/>
            <person name="Hepburn T."/>
            <person name="Howarth C."/>
            <person name="Jen D."/>
            <person name="Larson L."/>
            <person name="Mehta T."/>
            <person name="Park D."/>
            <person name="Pearson M."/>
            <person name="Roberts A."/>
            <person name="Saif S."/>
            <person name="Shenoy N."/>
            <person name="Sisk P."/>
            <person name="Stolte C."/>
            <person name="Sykes S."/>
            <person name="Thomson T."/>
            <person name="Walk T."/>
            <person name="White J."/>
            <person name="Yandava C."/>
            <person name="Burger G."/>
            <person name="Gray M.W."/>
            <person name="Holland P.W.H."/>
            <person name="King N."/>
            <person name="Lang F.B.F."/>
            <person name="Roger A.J."/>
            <person name="Ruiz-Trillo I."/>
            <person name="Lander E."/>
            <person name="Nusbaum C."/>
        </authorList>
    </citation>
    <scope>NUCLEOTIDE SEQUENCE [LARGE SCALE GENOMIC DNA]</scope>
    <source>
        <strain evidence="3 4">ATCC 50062</strain>
    </source>
</reference>
<keyword evidence="2 3" id="KW-0418">Kinase</keyword>
<evidence type="ECO:0000256" key="1">
    <source>
        <dbReference type="ARBA" id="ARBA00022679"/>
    </source>
</evidence>
<evidence type="ECO:0000313" key="3">
    <source>
        <dbReference type="EMBL" id="KNC53255.1"/>
    </source>
</evidence>
<dbReference type="Pfam" id="PF02685">
    <property type="entry name" value="Glucokinase"/>
    <property type="match status" value="1"/>
</dbReference>
<proteinExistence type="predicted"/>
<gene>
    <name evidence="3" type="ORF">AMSG_08743</name>
</gene>
<dbReference type="Gene3D" id="3.30.420.40">
    <property type="match status" value="1"/>
</dbReference>
<keyword evidence="1" id="KW-0808">Transferase</keyword>